<proteinExistence type="predicted"/>
<dbReference type="AlphaFoldDB" id="A0A0M3JNG4"/>
<accession>A0A0M3JNG4</accession>
<dbReference type="Pfam" id="PF04870">
    <property type="entry name" value="Moulting_cycle"/>
    <property type="match status" value="1"/>
</dbReference>
<dbReference type="InterPro" id="IPR006954">
    <property type="entry name" value="Mlt-10-like"/>
</dbReference>
<dbReference type="PANTHER" id="PTHR21523">
    <property type="match status" value="1"/>
</dbReference>
<dbReference type="PANTHER" id="PTHR21523:SF46">
    <property type="entry name" value="MLT-TEN (MLT-10) RELATED"/>
    <property type="match status" value="1"/>
</dbReference>
<reference evidence="1 2" key="2">
    <citation type="submission" date="2018-11" db="EMBL/GenBank/DDBJ databases">
        <authorList>
            <consortium name="Pathogen Informatics"/>
        </authorList>
    </citation>
    <scope>NUCLEOTIDE SEQUENCE [LARGE SCALE GENOMIC DNA]</scope>
</reference>
<evidence type="ECO:0000313" key="3">
    <source>
        <dbReference type="WBParaSite" id="ASIM_0000920401-mRNA-1"/>
    </source>
</evidence>
<gene>
    <name evidence="1" type="ORF">ASIM_LOCUS8948</name>
</gene>
<protein>
    <submittedName>
        <fullName evidence="3">HYPK_UBA domain-containing protein</fullName>
    </submittedName>
</protein>
<evidence type="ECO:0000313" key="2">
    <source>
        <dbReference type="Proteomes" id="UP000267096"/>
    </source>
</evidence>
<name>A0A0M3JNG4_ANISI</name>
<dbReference type="Proteomes" id="UP000267096">
    <property type="component" value="Unassembled WGS sequence"/>
</dbReference>
<dbReference type="OrthoDB" id="5917548at2759"/>
<evidence type="ECO:0000313" key="1">
    <source>
        <dbReference type="EMBL" id="VDK35479.1"/>
    </source>
</evidence>
<organism evidence="3">
    <name type="scientific">Anisakis simplex</name>
    <name type="common">Herring worm</name>
    <dbReference type="NCBI Taxonomy" id="6269"/>
    <lineage>
        <taxon>Eukaryota</taxon>
        <taxon>Metazoa</taxon>
        <taxon>Ecdysozoa</taxon>
        <taxon>Nematoda</taxon>
        <taxon>Chromadorea</taxon>
        <taxon>Rhabditida</taxon>
        <taxon>Spirurina</taxon>
        <taxon>Ascaridomorpha</taxon>
        <taxon>Ascaridoidea</taxon>
        <taxon>Anisakidae</taxon>
        <taxon>Anisakis</taxon>
        <taxon>Anisakis simplex complex</taxon>
    </lineage>
</organism>
<sequence length="84" mass="9277">MLSPRFAPLMPDKMESRSRHLSPSFFSFYKDNESTDNIASIPKMLEDGGVPPQDHDAIIEAVMDVSGAKDAVNMGIDILSTMNF</sequence>
<dbReference type="EMBL" id="UYRR01025755">
    <property type="protein sequence ID" value="VDK35479.1"/>
    <property type="molecule type" value="Genomic_DNA"/>
</dbReference>
<dbReference type="WBParaSite" id="ASIM_0000920401-mRNA-1">
    <property type="protein sequence ID" value="ASIM_0000920401-mRNA-1"/>
    <property type="gene ID" value="ASIM_0000920401"/>
</dbReference>
<keyword evidence="2" id="KW-1185">Reference proteome</keyword>
<reference evidence="3" key="1">
    <citation type="submission" date="2017-02" db="UniProtKB">
        <authorList>
            <consortium name="WormBaseParasite"/>
        </authorList>
    </citation>
    <scope>IDENTIFICATION</scope>
</reference>